<evidence type="ECO:0000259" key="1">
    <source>
        <dbReference type="Pfam" id="PF04101"/>
    </source>
</evidence>
<dbReference type="Gene3D" id="3.40.50.2000">
    <property type="entry name" value="Glycogen Phosphorylase B"/>
    <property type="match status" value="1"/>
</dbReference>
<dbReference type="Gene3D" id="3.40.50.11190">
    <property type="match status" value="1"/>
</dbReference>
<dbReference type="Pfam" id="PF02348">
    <property type="entry name" value="CTP_transf_3"/>
    <property type="match status" value="1"/>
</dbReference>
<accession>A0A1G8YXU6</accession>
<protein>
    <submittedName>
        <fullName evidence="2">CMP-N-acetylneuraminic acid synthetase</fullName>
    </submittedName>
</protein>
<dbReference type="STRING" id="890420.SAMN05216226_11657"/>
<dbReference type="Proteomes" id="UP000198856">
    <property type="component" value="Unassembled WGS sequence"/>
</dbReference>
<dbReference type="InterPro" id="IPR050793">
    <property type="entry name" value="CMP-NeuNAc_synthase"/>
</dbReference>
<gene>
    <name evidence="2" type="ORF">SAMN05216226_11657</name>
</gene>
<dbReference type="InterPro" id="IPR007235">
    <property type="entry name" value="Glyco_trans_28_C"/>
</dbReference>
<name>A0A1G8YXU6_9EURY</name>
<dbReference type="GO" id="GO:0016758">
    <property type="term" value="F:hexosyltransferase activity"/>
    <property type="evidence" value="ECO:0007669"/>
    <property type="project" value="InterPro"/>
</dbReference>
<dbReference type="AlphaFoldDB" id="A0A1G8YXU6"/>
<reference evidence="2 3" key="1">
    <citation type="submission" date="2016-10" db="EMBL/GenBank/DDBJ databases">
        <authorList>
            <person name="de Groot N.N."/>
        </authorList>
    </citation>
    <scope>NUCLEOTIDE SEQUENCE [LARGE SCALE GENOMIC DNA]</scope>
    <source>
        <strain evidence="2 3">IBRC-M10015</strain>
    </source>
</reference>
<dbReference type="Pfam" id="PF04101">
    <property type="entry name" value="Glyco_tran_28_C"/>
    <property type="match status" value="1"/>
</dbReference>
<organism evidence="2 3">
    <name type="scientific">Halovenus aranensis</name>
    <dbReference type="NCBI Taxonomy" id="890420"/>
    <lineage>
        <taxon>Archaea</taxon>
        <taxon>Methanobacteriati</taxon>
        <taxon>Methanobacteriota</taxon>
        <taxon>Stenosarchaea group</taxon>
        <taxon>Halobacteria</taxon>
        <taxon>Halobacteriales</taxon>
        <taxon>Haloarculaceae</taxon>
        <taxon>Halovenus</taxon>
    </lineage>
</organism>
<dbReference type="CDD" id="cd02513">
    <property type="entry name" value="CMP-NeuAc_Synthase"/>
    <property type="match status" value="1"/>
</dbReference>
<dbReference type="SUPFAM" id="SSF53448">
    <property type="entry name" value="Nucleotide-diphospho-sugar transferases"/>
    <property type="match status" value="1"/>
</dbReference>
<dbReference type="RefSeq" id="WP_092704340.1">
    <property type="nucleotide sequence ID" value="NZ_FNFC01000016.1"/>
</dbReference>
<dbReference type="GO" id="GO:0008781">
    <property type="term" value="F:N-acylneuraminate cytidylyltransferase activity"/>
    <property type="evidence" value="ECO:0007669"/>
    <property type="project" value="TreeGrafter"/>
</dbReference>
<dbReference type="PANTHER" id="PTHR21485:SF6">
    <property type="entry name" value="N-ACYLNEURAMINATE CYTIDYLYLTRANSFERASE-RELATED"/>
    <property type="match status" value="1"/>
</dbReference>
<evidence type="ECO:0000313" key="3">
    <source>
        <dbReference type="Proteomes" id="UP000198856"/>
    </source>
</evidence>
<dbReference type="InterPro" id="IPR029044">
    <property type="entry name" value="Nucleotide-diphossugar_trans"/>
</dbReference>
<dbReference type="Gene3D" id="3.90.550.10">
    <property type="entry name" value="Spore Coat Polysaccharide Biosynthesis Protein SpsA, Chain A"/>
    <property type="match status" value="1"/>
</dbReference>
<dbReference type="InterPro" id="IPR003329">
    <property type="entry name" value="Cytidylyl_trans"/>
</dbReference>
<dbReference type="OrthoDB" id="10155at2157"/>
<evidence type="ECO:0000313" key="2">
    <source>
        <dbReference type="EMBL" id="SDK06790.1"/>
    </source>
</evidence>
<sequence length="545" mass="60963">MSGNVVAVIPARGGSKGIPRKNVRALGDRPLVAHTIAKSKDAQLVDSVVLTTDSREIAQVGRKYGADEVIERPVELATDEVPLAPVMEHAYDALDGAFEYVLCLQPTVPLLSTDAIDRGIRIGFDAHSDSVVFVRDSTHQYWAVEDDSYTPVPDERKNRQYMDKIYEEIGVFLSHNSLIRDGRRVGDDPAFHEVPARQGIDIDTYADWLLAENYLRRKRVVYRVIGNGQAGTGHVYRGITIADHIFEHDVEFATVEGNDLAIENLDESNYDYRTFDSEDSFVEYVRSSSPDVVVNDVLDTSAEYVRALTDCGCRVVNFEDLGDGTEHADAVVNALYEYSDPPKNHYFGFKYFCLRNEFRYATPHEAIPDVERIMISFGGTDENNLTAKTLRALADVDIDLHLDVVIGLGYAQEETLRPIIEGYPAQIDVKISQNVNSMAEHMEQADLLITSNGRTLYEASSMNLPTISIAQNHREQKHPYAHVSRGILALGQADYVTEGNIRTAVEDCITDSDRREAMRAALEDTDIANGIDRIKNIIFEKDHEN</sequence>
<dbReference type="EMBL" id="FNFC01000016">
    <property type="protein sequence ID" value="SDK06790.1"/>
    <property type="molecule type" value="Genomic_DNA"/>
</dbReference>
<proteinExistence type="predicted"/>
<feature type="domain" description="Glycosyl transferase family 28 C-terminal" evidence="1">
    <location>
        <begin position="401"/>
        <end position="527"/>
    </location>
</feature>
<dbReference type="PANTHER" id="PTHR21485">
    <property type="entry name" value="HAD SUPERFAMILY MEMBERS CMAS AND KDSC"/>
    <property type="match status" value="1"/>
</dbReference>
<dbReference type="SUPFAM" id="SSF53756">
    <property type="entry name" value="UDP-Glycosyltransferase/glycogen phosphorylase"/>
    <property type="match status" value="1"/>
</dbReference>
<keyword evidence="3" id="KW-1185">Reference proteome</keyword>